<evidence type="ECO:0000313" key="2">
    <source>
        <dbReference type="EMBL" id="KAK7052814.1"/>
    </source>
</evidence>
<comment type="caution">
    <text evidence="2">The sequence shown here is derived from an EMBL/GenBank/DDBJ whole genome shotgun (WGS) entry which is preliminary data.</text>
</comment>
<sequence length="499" mass="56778">MAQQYPSAQKDNRFFFEFVVFQVDNTLFQVPSRYFYDKSEIFRDAYSISKTNNDGEGTSERNPIRLPLPDDTTVTDFTTLLEFIVPLTVSAPTPTYSTSSRYLSVLKLSTCWGFKELRDLAIEEITKKHAFPSVINKIETGRKYRVKHWVHAGLNDLMATETLPPLEELKTLGDKTIIGLLYARDEAHRNCVKCQKNRRLYCTRSCTPDYGSKDPTIPKPDCWALTQKTFKKELDGIEKPAPPPIKPAMSTTSLTSKNADKASTSTKKSLPKRDRHFYFDTVVFLVGNTIFRVPSRYFYENSAIFRDAHSISKDNKDGEGTSDENPIKLPLPDDTNVEDFITILKIIVPLSVSAPAPDNLTSAQYFSVLKLSTCWGFKDLRNLAIKKISKKHKFPSLINKIKTGRKYRVKQWVHEGLQGLLADRYLPSLGELKTLGDETVIMLLYARDEAHRTCLQCSEEPGHYCYSCSNISHWRSDRQTNFGALAEKVFANELAGLRT</sequence>
<dbReference type="EMBL" id="JAYKXP010000011">
    <property type="protein sequence ID" value="KAK7052814.1"/>
    <property type="molecule type" value="Genomic_DNA"/>
</dbReference>
<feature type="compositionally biased region" description="Polar residues" evidence="1">
    <location>
        <begin position="249"/>
        <end position="268"/>
    </location>
</feature>
<name>A0AAW0DMV3_9AGAR</name>
<feature type="region of interest" description="Disordered" evidence="1">
    <location>
        <begin position="235"/>
        <end position="268"/>
    </location>
</feature>
<dbReference type="Gene3D" id="3.30.710.10">
    <property type="entry name" value="Potassium Channel Kv1.1, Chain A"/>
    <property type="match status" value="1"/>
</dbReference>
<accession>A0AAW0DMV3</accession>
<dbReference type="InterPro" id="IPR011333">
    <property type="entry name" value="SKP1/BTB/POZ_sf"/>
</dbReference>
<evidence type="ECO:0008006" key="4">
    <source>
        <dbReference type="Google" id="ProtNLM"/>
    </source>
</evidence>
<reference evidence="2 3" key="1">
    <citation type="submission" date="2024-01" db="EMBL/GenBank/DDBJ databases">
        <title>A draft genome for a cacao thread blight-causing isolate of Paramarasmius palmivorus.</title>
        <authorList>
            <person name="Baruah I.K."/>
            <person name="Bukari Y."/>
            <person name="Amoako-Attah I."/>
            <person name="Meinhardt L.W."/>
            <person name="Bailey B.A."/>
            <person name="Cohen S.P."/>
        </authorList>
    </citation>
    <scope>NUCLEOTIDE SEQUENCE [LARGE SCALE GENOMIC DNA]</scope>
    <source>
        <strain evidence="2 3">GH-12</strain>
    </source>
</reference>
<evidence type="ECO:0000313" key="3">
    <source>
        <dbReference type="Proteomes" id="UP001383192"/>
    </source>
</evidence>
<organism evidence="2 3">
    <name type="scientific">Paramarasmius palmivorus</name>
    <dbReference type="NCBI Taxonomy" id="297713"/>
    <lineage>
        <taxon>Eukaryota</taxon>
        <taxon>Fungi</taxon>
        <taxon>Dikarya</taxon>
        <taxon>Basidiomycota</taxon>
        <taxon>Agaricomycotina</taxon>
        <taxon>Agaricomycetes</taxon>
        <taxon>Agaricomycetidae</taxon>
        <taxon>Agaricales</taxon>
        <taxon>Marasmiineae</taxon>
        <taxon>Marasmiaceae</taxon>
        <taxon>Paramarasmius</taxon>
    </lineage>
</organism>
<keyword evidence="3" id="KW-1185">Reference proteome</keyword>
<proteinExistence type="predicted"/>
<gene>
    <name evidence="2" type="ORF">VNI00_004133</name>
</gene>
<protein>
    <recommendedName>
        <fullName evidence="4">BTB domain-containing protein</fullName>
    </recommendedName>
</protein>
<evidence type="ECO:0000256" key="1">
    <source>
        <dbReference type="SAM" id="MobiDB-lite"/>
    </source>
</evidence>
<dbReference type="AlphaFoldDB" id="A0AAW0DMV3"/>
<dbReference type="Proteomes" id="UP001383192">
    <property type="component" value="Unassembled WGS sequence"/>
</dbReference>